<dbReference type="Pfam" id="PF10128">
    <property type="entry name" value="OpcA_G6PD_assem"/>
    <property type="match status" value="1"/>
</dbReference>
<comment type="caution">
    <text evidence="3">The sequence shown here is derived from an EMBL/GenBank/DDBJ whole genome shotgun (WGS) entry which is preliminary data.</text>
</comment>
<dbReference type="InterPro" id="IPR046801">
    <property type="entry name" value="OpcA_G6PD_N"/>
</dbReference>
<dbReference type="Proteomes" id="UP000010301">
    <property type="component" value="Unassembled WGS sequence"/>
</dbReference>
<dbReference type="HOGENOM" id="CLU_046988_1_0_11"/>
<dbReference type="STRING" id="525245.HMPREF0044_1261"/>
<evidence type="ECO:0000259" key="2">
    <source>
        <dbReference type="Pfam" id="PF20171"/>
    </source>
</evidence>
<reference evidence="3 4" key="1">
    <citation type="submission" date="2009-01" db="EMBL/GenBank/DDBJ databases">
        <authorList>
            <person name="Qin X."/>
            <person name="Bachman B."/>
            <person name="Battles P."/>
            <person name="Bell A."/>
            <person name="Bess C."/>
            <person name="Bickham C."/>
            <person name="Chaboub L."/>
            <person name="Chen D."/>
            <person name="Coyle M."/>
            <person name="Deiros D.R."/>
            <person name="Dinh H."/>
            <person name="Forbes L."/>
            <person name="Fowler G."/>
            <person name="Francisco L."/>
            <person name="Fu Q."/>
            <person name="Gubbala S."/>
            <person name="Hale W."/>
            <person name="Han Y."/>
            <person name="Hemphill L."/>
            <person name="Highlander S.K."/>
            <person name="Hirani K."/>
            <person name="Hogues M."/>
            <person name="Jackson L."/>
            <person name="Jakkamsetti A."/>
            <person name="Javaid M."/>
            <person name="Jiang H."/>
            <person name="Korchina V."/>
            <person name="Kovar C."/>
            <person name="Lara F."/>
            <person name="Lee S."/>
            <person name="Mata R."/>
            <person name="Mathew T."/>
            <person name="Moen C."/>
            <person name="Morales K."/>
            <person name="Munidasa M."/>
            <person name="Nazareth L."/>
            <person name="Ngo R."/>
            <person name="Nguyen L."/>
            <person name="Okwuonu G."/>
            <person name="Ongeri F."/>
            <person name="Patil S."/>
            <person name="Petrosino J."/>
            <person name="Pham C."/>
            <person name="Pham P."/>
            <person name="Pu L.-L."/>
            <person name="Puazo M."/>
            <person name="Raj R."/>
            <person name="Reid J."/>
            <person name="Rouhana J."/>
            <person name="Saada N."/>
            <person name="Shang Y."/>
            <person name="Simmons D."/>
            <person name="Thornton R."/>
            <person name="Warren J."/>
            <person name="Weissenberger G."/>
            <person name="Zhang J."/>
            <person name="Zhang L."/>
            <person name="Zhou C."/>
            <person name="Zhu D."/>
            <person name="Muzny D."/>
            <person name="Worley K."/>
            <person name="Gibbs R."/>
        </authorList>
    </citation>
    <scope>NUCLEOTIDE SEQUENCE [LARGE SCALE GENOMIC DNA]</scope>
    <source>
        <strain evidence="3 4">DSM 15436</strain>
    </source>
</reference>
<feature type="domain" description="Glucose-6-phosphate dehydrogenase assembly protein OpcA C-terminal" evidence="2">
    <location>
        <begin position="166"/>
        <end position="297"/>
    </location>
</feature>
<dbReference type="eggNOG" id="COG3429">
    <property type="taxonomic scope" value="Bacteria"/>
</dbReference>
<evidence type="ECO:0000313" key="3">
    <source>
        <dbReference type="EMBL" id="EEH63337.1"/>
    </source>
</evidence>
<protein>
    <submittedName>
        <fullName evidence="3">Putative opcA protein</fullName>
    </submittedName>
</protein>
<dbReference type="RefSeq" id="WP_006546119.1">
    <property type="nucleotide sequence ID" value="NZ_DS999540.1"/>
</dbReference>
<dbReference type="AlphaFoldDB" id="C0W1H1"/>
<dbReference type="PANTHER" id="PTHR38658:SF1">
    <property type="entry name" value="OXPP CYCLE PROTEIN OPCA-RELATED"/>
    <property type="match status" value="1"/>
</dbReference>
<feature type="domain" description="Glucose-6-phosphate dehydrogenase assembly protein OpcA N-terminal" evidence="1">
    <location>
        <begin position="54"/>
        <end position="161"/>
    </location>
</feature>
<dbReference type="Pfam" id="PF20171">
    <property type="entry name" value="OpcA_G6PD_C"/>
    <property type="match status" value="1"/>
</dbReference>
<organism evidence="3 4">
    <name type="scientific">Gleimia coleocanis DSM 15436</name>
    <dbReference type="NCBI Taxonomy" id="525245"/>
    <lineage>
        <taxon>Bacteria</taxon>
        <taxon>Bacillati</taxon>
        <taxon>Actinomycetota</taxon>
        <taxon>Actinomycetes</taxon>
        <taxon>Actinomycetales</taxon>
        <taxon>Actinomycetaceae</taxon>
        <taxon>Gleimia</taxon>
    </lineage>
</organism>
<gene>
    <name evidence="3" type="ORF">HMPREF0044_1261</name>
</gene>
<evidence type="ECO:0000313" key="4">
    <source>
        <dbReference type="Proteomes" id="UP000010301"/>
    </source>
</evidence>
<name>C0W1H1_9ACTO</name>
<dbReference type="EMBL" id="ACFG01000034">
    <property type="protein sequence ID" value="EEH63337.1"/>
    <property type="molecule type" value="Genomic_DNA"/>
</dbReference>
<dbReference type="OrthoDB" id="128564at2"/>
<dbReference type="InterPro" id="IPR004555">
    <property type="entry name" value="G6PDH_assembly_OpcA"/>
</dbReference>
<evidence type="ECO:0000259" key="1">
    <source>
        <dbReference type="Pfam" id="PF10128"/>
    </source>
</evidence>
<dbReference type="PANTHER" id="PTHR38658">
    <property type="entry name" value="OXPP CYCLE PROTEIN OPCA-RELATED"/>
    <property type="match status" value="1"/>
</dbReference>
<proteinExistence type="predicted"/>
<keyword evidence="4" id="KW-1185">Reference proteome</keyword>
<sequence>MKELFENTTSATIAKRLAELTEESALPATGKVLNMIAVVSSHAEVSEAIDLCAAASAEHPCRVLVVVSTEHDVCSGLRAELHYGPEMGASDVIVLDAASCAPDSLDTLVIPLLAADTPVVTFWPFSAPAAPALHPLGRIASRRITDSRQSATPFEFLRQLAGAYKPGDTDLSWGAVTLWRGLLAAMVDEAQTAQFDTVRVVGNPAHPAPYLLAKWLQLKLGVEIEFIEAPVKTLESVALLNGAKVYEIYREDESSVAVLRRPGLVDTKVNLPRRQLHDSLMEDLRLLDEDQLYSEVLALCL</sequence>
<accession>C0W1H1</accession>
<dbReference type="InterPro" id="IPR046802">
    <property type="entry name" value="OpcA_G6PD_C"/>
</dbReference>